<feature type="domain" description="Gfo/Idh/MocA-like oxidoreductase C-terminal" evidence="3">
    <location>
        <begin position="150"/>
        <end position="316"/>
    </location>
</feature>
<comment type="similarity">
    <text evidence="1">Belongs to the Gfo/Idh/MocA family.</text>
</comment>
<dbReference type="RefSeq" id="WP_155084124.1">
    <property type="nucleotide sequence ID" value="NZ_WMIA01000014.1"/>
</dbReference>
<accession>A0A844GZM7</accession>
<evidence type="ECO:0000256" key="1">
    <source>
        <dbReference type="ARBA" id="ARBA00010928"/>
    </source>
</evidence>
<evidence type="ECO:0000313" key="5">
    <source>
        <dbReference type="Proteomes" id="UP000437131"/>
    </source>
</evidence>
<evidence type="ECO:0000259" key="3">
    <source>
        <dbReference type="Pfam" id="PF02894"/>
    </source>
</evidence>
<dbReference type="InterPro" id="IPR000683">
    <property type="entry name" value="Gfo/Idh/MocA-like_OxRdtase_N"/>
</dbReference>
<dbReference type="Gene3D" id="3.40.50.720">
    <property type="entry name" value="NAD(P)-binding Rossmann-like Domain"/>
    <property type="match status" value="1"/>
</dbReference>
<dbReference type="PANTHER" id="PTHR43377">
    <property type="entry name" value="BILIVERDIN REDUCTASE A"/>
    <property type="match status" value="1"/>
</dbReference>
<reference evidence="4 5" key="1">
    <citation type="submission" date="2019-11" db="EMBL/GenBank/DDBJ databases">
        <title>Isolation of a new High Light Tolerant Cyanobacteria.</title>
        <authorList>
            <person name="Dobson Z."/>
            <person name="Vaughn N."/>
            <person name="Vaughn M."/>
            <person name="Fromme P."/>
            <person name="Mazor Y."/>
        </authorList>
    </citation>
    <scope>NUCLEOTIDE SEQUENCE [LARGE SCALE GENOMIC DNA]</scope>
    <source>
        <strain evidence="4 5">0216</strain>
    </source>
</reference>
<dbReference type="Pfam" id="PF02894">
    <property type="entry name" value="GFO_IDH_MocA_C"/>
    <property type="match status" value="1"/>
</dbReference>
<dbReference type="EMBL" id="WMIA01000014">
    <property type="protein sequence ID" value="MTF39595.1"/>
    <property type="molecule type" value="Genomic_DNA"/>
</dbReference>
<dbReference type="AlphaFoldDB" id="A0A844GZM7"/>
<proteinExistence type="inferred from homology"/>
<evidence type="ECO:0000259" key="2">
    <source>
        <dbReference type="Pfam" id="PF01408"/>
    </source>
</evidence>
<sequence length="321" mass="35561">MIKVGLVGTGYAAQRRAEAFQANPLTELVAVVGNSVETTASFCETYGIPSVSGWQQLVNDSSLDLICISNINRDHGMIVRGALLADKHVIVEFPLTINPDEAEELLSLAQEKNKLLHVEHIEILGGVHQAIRANLSAIGDPFLARYTTILPKSSLMNKWTFNYEYYGFPFIAALSRINRFTDLFGEVDSVSCYGRFWDAEKVGYFSACYTQAQLSFKNGLLACLTYGKGEQFKSSDRTLEIYGTQGTLRFEGETGKIIRDGEENVIEVGTRRGLFVKDTEAVIDYLTTGKPLYIENKASVYALRVANATLKAYQSQSICKV</sequence>
<comment type="caution">
    <text evidence="4">The sequence shown here is derived from an EMBL/GenBank/DDBJ whole genome shotgun (WGS) entry which is preliminary data.</text>
</comment>
<dbReference type="InterPro" id="IPR004104">
    <property type="entry name" value="Gfo/Idh/MocA-like_OxRdtase_C"/>
</dbReference>
<dbReference type="Pfam" id="PF01408">
    <property type="entry name" value="GFO_IDH_MocA"/>
    <property type="match status" value="1"/>
</dbReference>
<dbReference type="SUPFAM" id="SSF51735">
    <property type="entry name" value="NAD(P)-binding Rossmann-fold domains"/>
    <property type="match status" value="1"/>
</dbReference>
<dbReference type="InterPro" id="IPR051450">
    <property type="entry name" value="Gfo/Idh/MocA_Oxidoreductases"/>
</dbReference>
<name>A0A844GZM7_9CHRO</name>
<feature type="domain" description="Gfo/Idh/MocA-like oxidoreductase N-terminal" evidence="2">
    <location>
        <begin position="2"/>
        <end position="120"/>
    </location>
</feature>
<gene>
    <name evidence="4" type="ORF">GGC33_11745</name>
</gene>
<dbReference type="SUPFAM" id="SSF55347">
    <property type="entry name" value="Glyceraldehyde-3-phosphate dehydrogenase-like, C-terminal domain"/>
    <property type="match status" value="1"/>
</dbReference>
<dbReference type="PANTHER" id="PTHR43377:SF10">
    <property type="entry name" value="BILIVERDIN REDUCTASE"/>
    <property type="match status" value="1"/>
</dbReference>
<evidence type="ECO:0000313" key="4">
    <source>
        <dbReference type="EMBL" id="MTF39595.1"/>
    </source>
</evidence>
<dbReference type="GO" id="GO:0000166">
    <property type="term" value="F:nucleotide binding"/>
    <property type="evidence" value="ECO:0007669"/>
    <property type="project" value="InterPro"/>
</dbReference>
<dbReference type="InterPro" id="IPR036291">
    <property type="entry name" value="NAD(P)-bd_dom_sf"/>
</dbReference>
<organism evidence="4 5">
    <name type="scientific">Cyanobacterium aponinum 0216</name>
    <dbReference type="NCBI Taxonomy" id="2676140"/>
    <lineage>
        <taxon>Bacteria</taxon>
        <taxon>Bacillati</taxon>
        <taxon>Cyanobacteriota</taxon>
        <taxon>Cyanophyceae</taxon>
        <taxon>Oscillatoriophycideae</taxon>
        <taxon>Chroococcales</taxon>
        <taxon>Geminocystaceae</taxon>
        <taxon>Cyanobacterium</taxon>
    </lineage>
</organism>
<dbReference type="Gene3D" id="3.30.360.10">
    <property type="entry name" value="Dihydrodipicolinate Reductase, domain 2"/>
    <property type="match status" value="1"/>
</dbReference>
<dbReference type="Proteomes" id="UP000437131">
    <property type="component" value="Unassembled WGS sequence"/>
</dbReference>
<protein>
    <submittedName>
        <fullName evidence="4">Gfo/Idh/MocA family oxidoreductase</fullName>
    </submittedName>
</protein>